<dbReference type="InterPro" id="IPR033985">
    <property type="entry name" value="SusD-like_N"/>
</dbReference>
<gene>
    <name evidence="2" type="ORF">H9853_04080</name>
</gene>
<protein>
    <submittedName>
        <fullName evidence="2">RagB/SusD family nutrient uptake outer membrane protein</fullName>
    </submittedName>
</protein>
<dbReference type="EMBL" id="DXEZ01000114">
    <property type="protein sequence ID" value="HIX54179.1"/>
    <property type="molecule type" value="Genomic_DNA"/>
</dbReference>
<dbReference type="InterPro" id="IPR011990">
    <property type="entry name" value="TPR-like_helical_dom_sf"/>
</dbReference>
<dbReference type="Pfam" id="PF14322">
    <property type="entry name" value="SusD-like_3"/>
    <property type="match status" value="1"/>
</dbReference>
<dbReference type="AlphaFoldDB" id="A0A9D1W7N7"/>
<sequence length="497" mass="56271">MKKTKVINIFKTSLIALCLMGLTGCDKYLDVNPDMRTEIDNVDKLSQLLVSAYPDRNYFTFAETASDNAEDKSAALAGHNDEPFVSLYHWNETLQTGNGTPSEYWDACYKAIAAANQALQSIEENDFDADKARQYKGEALVARAYSAFMLSVFFAEPYEIGGSNNGMGIPYPLEPETSARPQYERGTIKDVYAQIEKDLNEGIPLLMGATFKVPSFHFTEQAAHAFATRFYLFKGDWDMVIQHANQIYSDGNFKNKIRQYTGELYNLSHSEHKVEYTKAEKPWNLLLANTYSVYQRSSGAGNARYSFGENVKNFFTGNTPFGAAFRNRYGVYTAPNYTTNKFNEYFHYTNVQAGIGYPYIMAPIITADEALLNRAEAYIQKHDYVNAIRDLDDFASSRIVGYSKNTHGLTIDKAKAFFEGTDDKQALLNTLLHTKRIAFMQEGIRWMDILRHKIPVVHNHIDTDGTETFTTLEADDNRRVFQIPKDAMDAGITPNSR</sequence>
<dbReference type="Gene3D" id="1.25.40.390">
    <property type="match status" value="1"/>
</dbReference>
<organism evidence="2 3">
    <name type="scientific">Candidatus Sphingobacterium stercoripullorum</name>
    <dbReference type="NCBI Taxonomy" id="2838759"/>
    <lineage>
        <taxon>Bacteria</taxon>
        <taxon>Pseudomonadati</taxon>
        <taxon>Bacteroidota</taxon>
        <taxon>Sphingobacteriia</taxon>
        <taxon>Sphingobacteriales</taxon>
        <taxon>Sphingobacteriaceae</taxon>
        <taxon>Sphingobacterium</taxon>
    </lineage>
</organism>
<evidence type="ECO:0000313" key="2">
    <source>
        <dbReference type="EMBL" id="HIX54179.1"/>
    </source>
</evidence>
<dbReference type="SUPFAM" id="SSF48452">
    <property type="entry name" value="TPR-like"/>
    <property type="match status" value="1"/>
</dbReference>
<name>A0A9D1W7N7_9SPHI</name>
<feature type="domain" description="SusD-like N-terminal" evidence="1">
    <location>
        <begin position="27"/>
        <end position="232"/>
    </location>
</feature>
<evidence type="ECO:0000259" key="1">
    <source>
        <dbReference type="Pfam" id="PF14322"/>
    </source>
</evidence>
<accession>A0A9D1W7N7</accession>
<dbReference type="PROSITE" id="PS51257">
    <property type="entry name" value="PROKAR_LIPOPROTEIN"/>
    <property type="match status" value="1"/>
</dbReference>
<reference evidence="2" key="1">
    <citation type="journal article" date="2021" name="PeerJ">
        <title>Extensive microbial diversity within the chicken gut microbiome revealed by metagenomics and culture.</title>
        <authorList>
            <person name="Gilroy R."/>
            <person name="Ravi A."/>
            <person name="Getino M."/>
            <person name="Pursley I."/>
            <person name="Horton D.L."/>
            <person name="Alikhan N.F."/>
            <person name="Baker D."/>
            <person name="Gharbi K."/>
            <person name="Hall N."/>
            <person name="Watson M."/>
            <person name="Adriaenssens E.M."/>
            <person name="Foster-Nyarko E."/>
            <person name="Jarju S."/>
            <person name="Secka A."/>
            <person name="Antonio M."/>
            <person name="Oren A."/>
            <person name="Chaudhuri R.R."/>
            <person name="La Ragione R."/>
            <person name="Hildebrand F."/>
            <person name="Pallen M.J."/>
        </authorList>
    </citation>
    <scope>NUCLEOTIDE SEQUENCE</scope>
    <source>
        <strain evidence="2">1719</strain>
    </source>
</reference>
<dbReference type="Proteomes" id="UP000824156">
    <property type="component" value="Unassembled WGS sequence"/>
</dbReference>
<evidence type="ECO:0000313" key="3">
    <source>
        <dbReference type="Proteomes" id="UP000824156"/>
    </source>
</evidence>
<reference evidence="2" key="2">
    <citation type="submission" date="2021-04" db="EMBL/GenBank/DDBJ databases">
        <authorList>
            <person name="Gilroy R."/>
        </authorList>
    </citation>
    <scope>NUCLEOTIDE SEQUENCE</scope>
    <source>
        <strain evidence="2">1719</strain>
    </source>
</reference>
<comment type="caution">
    <text evidence="2">The sequence shown here is derived from an EMBL/GenBank/DDBJ whole genome shotgun (WGS) entry which is preliminary data.</text>
</comment>
<proteinExistence type="predicted"/>